<feature type="binding site" evidence="6">
    <location>
        <begin position="69"/>
        <end position="74"/>
    </location>
    <ligand>
        <name>ATP</name>
        <dbReference type="ChEBI" id="CHEBI:30616"/>
    </ligand>
</feature>
<feature type="domain" description="tRNA(Ile)-lysidine/2-thiocytidine synthase N-terminal" evidence="8">
    <location>
        <begin position="64"/>
        <end position="242"/>
    </location>
</feature>
<keyword evidence="6" id="KW-0963">Cytoplasm</keyword>
<dbReference type="InterPro" id="IPR011063">
    <property type="entry name" value="TilS/TtcA_N"/>
</dbReference>
<evidence type="ECO:0000313" key="9">
    <source>
        <dbReference type="EMBL" id="RDJ20014.1"/>
    </source>
</evidence>
<comment type="function">
    <text evidence="6">Ligates lysine onto the cytidine present at position 34 of the AUA codon-specific tRNA(Ile) that contains the anticodon CAU, in an ATP-dependent manner. Cytidine is converted to lysidine, thus changing the amino acid specificity of the tRNA from methionine to isoleucine.</text>
</comment>
<evidence type="ECO:0000313" key="10">
    <source>
        <dbReference type="Proteomes" id="UP000255207"/>
    </source>
</evidence>
<organism evidence="9 10">
    <name type="scientific">Bosea caraganae</name>
    <dbReference type="NCBI Taxonomy" id="2763117"/>
    <lineage>
        <taxon>Bacteria</taxon>
        <taxon>Pseudomonadati</taxon>
        <taxon>Pseudomonadota</taxon>
        <taxon>Alphaproteobacteria</taxon>
        <taxon>Hyphomicrobiales</taxon>
        <taxon>Boseaceae</taxon>
        <taxon>Bosea</taxon>
    </lineage>
</organism>
<comment type="caution">
    <text evidence="9">The sequence shown here is derived from an EMBL/GenBank/DDBJ whole genome shotgun (WGS) entry which is preliminary data.</text>
</comment>
<keyword evidence="2 6" id="KW-0819">tRNA processing</keyword>
<dbReference type="PANTHER" id="PTHR43033:SF1">
    <property type="entry name" value="TRNA(ILE)-LYSIDINE SYNTHASE-RELATED"/>
    <property type="match status" value="1"/>
</dbReference>
<dbReference type="CDD" id="cd01992">
    <property type="entry name" value="TilS_N"/>
    <property type="match status" value="1"/>
</dbReference>
<proteinExistence type="inferred from homology"/>
<dbReference type="OrthoDB" id="9807403at2"/>
<dbReference type="AlphaFoldDB" id="A0A370KYF0"/>
<dbReference type="Pfam" id="PF01171">
    <property type="entry name" value="ATP_bind_3"/>
    <property type="match status" value="1"/>
</dbReference>
<sequence length="383" mass="40577">MRHLRQGLGRLSGRIERRAPGRRARAAPRPLRVSAPAQEHFSDQPVLTGEAAALFAGLADETRLLVAVSGGPDSVVLLALLSDWARQPGRPELVAATVDHGLRAASAGEAEAVAALCRELGVPHAILRWSGPKPASGIQERARQARYSLLAQHADGLGGAVLVTAHTLDDQAETMLMRMARGSGPSGLLGMRSRVRKGAIDLARPLLGVPKARLIATADARGLPFIQDPSNADTRFERVRWRGLMPALAEEGLGAERLATLASRLGRIEAAVEHRVAALLPLLVPSDDGAAMRLDLTALAGEPDEVVLRLIGRGLEGVAARGDGENLPRLERLEACAFALIDAAGRGLAMTRTLSGCVLALDRKGALTFAREPMRRRGVHPAP</sequence>
<evidence type="ECO:0000256" key="1">
    <source>
        <dbReference type="ARBA" id="ARBA00022598"/>
    </source>
</evidence>
<evidence type="ECO:0000256" key="4">
    <source>
        <dbReference type="ARBA" id="ARBA00022840"/>
    </source>
</evidence>
<dbReference type="GO" id="GO:0006400">
    <property type="term" value="P:tRNA modification"/>
    <property type="evidence" value="ECO:0007669"/>
    <property type="project" value="UniProtKB-UniRule"/>
</dbReference>
<dbReference type="InterPro" id="IPR012795">
    <property type="entry name" value="tRNA_Ile_lys_synt_N"/>
</dbReference>
<evidence type="ECO:0000256" key="2">
    <source>
        <dbReference type="ARBA" id="ARBA00022694"/>
    </source>
</evidence>
<evidence type="ECO:0000256" key="5">
    <source>
        <dbReference type="ARBA" id="ARBA00048539"/>
    </source>
</evidence>
<dbReference type="HAMAP" id="MF_01161">
    <property type="entry name" value="tRNA_Ile_lys_synt"/>
    <property type="match status" value="1"/>
</dbReference>
<comment type="similarity">
    <text evidence="6">Belongs to the tRNA(Ile)-lysidine synthase family.</text>
</comment>
<dbReference type="Gene3D" id="3.40.50.620">
    <property type="entry name" value="HUPs"/>
    <property type="match status" value="1"/>
</dbReference>
<evidence type="ECO:0000259" key="8">
    <source>
        <dbReference type="Pfam" id="PF01171"/>
    </source>
</evidence>
<name>A0A370KYF0_9HYPH</name>
<dbReference type="PANTHER" id="PTHR43033">
    <property type="entry name" value="TRNA(ILE)-LYSIDINE SYNTHASE-RELATED"/>
    <property type="match status" value="1"/>
</dbReference>
<evidence type="ECO:0000256" key="7">
    <source>
        <dbReference type="SAM" id="MobiDB-lite"/>
    </source>
</evidence>
<keyword evidence="1 6" id="KW-0436">Ligase</keyword>
<dbReference type="Proteomes" id="UP000255207">
    <property type="component" value="Unassembled WGS sequence"/>
</dbReference>
<gene>
    <name evidence="6 9" type="primary">tilS</name>
    <name evidence="9" type="ORF">DWE98_26395</name>
</gene>
<dbReference type="InterPro" id="IPR014729">
    <property type="entry name" value="Rossmann-like_a/b/a_fold"/>
</dbReference>
<dbReference type="EC" id="6.3.4.19" evidence="6"/>
<accession>A0A370KYF0</accession>
<dbReference type="SUPFAM" id="SSF52402">
    <property type="entry name" value="Adenine nucleotide alpha hydrolases-like"/>
    <property type="match status" value="1"/>
</dbReference>
<keyword evidence="4 6" id="KW-0067">ATP-binding</keyword>
<dbReference type="NCBIfam" id="TIGR02432">
    <property type="entry name" value="lysidine_TilS_N"/>
    <property type="match status" value="1"/>
</dbReference>
<dbReference type="GO" id="GO:0005524">
    <property type="term" value="F:ATP binding"/>
    <property type="evidence" value="ECO:0007669"/>
    <property type="project" value="UniProtKB-UniRule"/>
</dbReference>
<evidence type="ECO:0000256" key="3">
    <source>
        <dbReference type="ARBA" id="ARBA00022741"/>
    </source>
</evidence>
<reference evidence="10" key="1">
    <citation type="submission" date="2018-07" db="EMBL/GenBank/DDBJ databases">
        <authorList>
            <person name="Safronova V.I."/>
            <person name="Chirak E.R."/>
            <person name="Sazanova A.L."/>
        </authorList>
    </citation>
    <scope>NUCLEOTIDE SEQUENCE [LARGE SCALE GENOMIC DNA]</scope>
    <source>
        <strain evidence="10">RCAM04685</strain>
    </source>
</reference>
<comment type="catalytic activity">
    <reaction evidence="5 6">
        <text>cytidine(34) in tRNA(Ile2) + L-lysine + ATP = lysidine(34) in tRNA(Ile2) + AMP + diphosphate + H(+)</text>
        <dbReference type="Rhea" id="RHEA:43744"/>
        <dbReference type="Rhea" id="RHEA-COMP:10625"/>
        <dbReference type="Rhea" id="RHEA-COMP:10670"/>
        <dbReference type="ChEBI" id="CHEBI:15378"/>
        <dbReference type="ChEBI" id="CHEBI:30616"/>
        <dbReference type="ChEBI" id="CHEBI:32551"/>
        <dbReference type="ChEBI" id="CHEBI:33019"/>
        <dbReference type="ChEBI" id="CHEBI:82748"/>
        <dbReference type="ChEBI" id="CHEBI:83665"/>
        <dbReference type="ChEBI" id="CHEBI:456215"/>
        <dbReference type="EC" id="6.3.4.19"/>
    </reaction>
</comment>
<comment type="subcellular location">
    <subcellularLocation>
        <location evidence="6">Cytoplasm</location>
    </subcellularLocation>
</comment>
<dbReference type="InterPro" id="IPR012094">
    <property type="entry name" value="tRNA_Ile_lys_synt"/>
</dbReference>
<protein>
    <recommendedName>
        <fullName evidence="6">tRNA(Ile)-lysidine synthase</fullName>
        <ecNumber evidence="6">6.3.4.19</ecNumber>
    </recommendedName>
    <alternativeName>
        <fullName evidence="6">tRNA(Ile)-2-lysyl-cytidine synthase</fullName>
    </alternativeName>
    <alternativeName>
        <fullName evidence="6">tRNA(Ile)-lysidine synthetase</fullName>
    </alternativeName>
</protein>
<keyword evidence="10" id="KW-1185">Reference proteome</keyword>
<keyword evidence="3 6" id="KW-0547">Nucleotide-binding</keyword>
<dbReference type="EMBL" id="QQTP01000023">
    <property type="protein sequence ID" value="RDJ20014.1"/>
    <property type="molecule type" value="Genomic_DNA"/>
</dbReference>
<evidence type="ECO:0000256" key="6">
    <source>
        <dbReference type="HAMAP-Rule" id="MF_01161"/>
    </source>
</evidence>
<dbReference type="GO" id="GO:0005737">
    <property type="term" value="C:cytoplasm"/>
    <property type="evidence" value="ECO:0007669"/>
    <property type="project" value="UniProtKB-SubCell"/>
</dbReference>
<comment type="domain">
    <text evidence="6">The N-terminal region contains the highly conserved SGGXDS motif, predicted to be a P-loop motif involved in ATP binding.</text>
</comment>
<dbReference type="GO" id="GO:0032267">
    <property type="term" value="F:tRNA(Ile)-lysidine synthase activity"/>
    <property type="evidence" value="ECO:0007669"/>
    <property type="project" value="UniProtKB-EC"/>
</dbReference>
<feature type="region of interest" description="Disordered" evidence="7">
    <location>
        <begin position="1"/>
        <end position="30"/>
    </location>
</feature>